<feature type="transmembrane region" description="Helical" evidence="1">
    <location>
        <begin position="544"/>
        <end position="570"/>
    </location>
</feature>
<proteinExistence type="predicted"/>
<name>A0A850DS02_9MICO</name>
<keyword evidence="1" id="KW-0812">Transmembrane</keyword>
<organism evidence="2 3">
    <name type="scientific">Curtobacterium citreum</name>
    <dbReference type="NCBI Taxonomy" id="2036"/>
    <lineage>
        <taxon>Bacteria</taxon>
        <taxon>Bacillati</taxon>
        <taxon>Actinomycetota</taxon>
        <taxon>Actinomycetes</taxon>
        <taxon>Micrococcales</taxon>
        <taxon>Microbacteriaceae</taxon>
        <taxon>Curtobacterium</taxon>
    </lineage>
</organism>
<evidence type="ECO:0000256" key="1">
    <source>
        <dbReference type="SAM" id="Phobius"/>
    </source>
</evidence>
<dbReference type="RefSeq" id="WP_175325312.1">
    <property type="nucleotide sequence ID" value="NZ_BAAAWP010000001.1"/>
</dbReference>
<feature type="transmembrane region" description="Helical" evidence="1">
    <location>
        <begin position="7"/>
        <end position="29"/>
    </location>
</feature>
<evidence type="ECO:0000313" key="2">
    <source>
        <dbReference type="EMBL" id="NUU27285.1"/>
    </source>
</evidence>
<sequence>MSHRILLLAYVVPAVLAVVLGFVGLLQVAESGAVGSTGTVTASAGAATGSNERVAAALERVARTEHVTIVRFVADRTSPVDRRAALTTGAPGTRGATWLRAGYPDFSRGMSTRVEAMAALVEFDPTGTYELDGTDRARSATVDALRSVGYEASSDAIPLARRLGMSDRLDGTLGLVGLVVTGAVVLCLVGTVGAPRRYAVQQAFGRSSGAVLLGECSVVRALLPLIGVAVPTGAAALWWYNRLADVGPFVLAVTAIAAVLLLPVIAAHGVGVLAALRVPMAAGVRGARPTAPLVALAQVARFPAVLLLVAAVFDLVGATAVARSGSTDRDLRAAGASVQLWVTPDPRPVDTQEYWDRIGDFAASALVDGGAILAAPVEVPVGGARSTVPVLFVDDGYLRLRDVRASDGSRVSPGSTRPSVWLPDGTDLDGAELVRALRDWDLRNAAEPGVHLSAVRLADGPLYTFPGDATTPTWLDDAALVVVPDPARAFTPDQLGSWLSSGDVVFRTRADAERSITRAGIGREFSAVVDVGQAAAEEARHARLAVGVGTAAVVSGLAVAVSLSVLATAAHRRRSGRRRFVLATAGASGLRADLGLFAVEFLLVACGAVAVVDAWVGRRPDGTGLHSGLDPVARAADPAALLAAAVVVTLTAVGAVVIGRTARTVVRERGAGAR</sequence>
<feature type="transmembrane region" description="Helical" evidence="1">
    <location>
        <begin position="246"/>
        <end position="278"/>
    </location>
</feature>
<keyword evidence="1" id="KW-0472">Membrane</keyword>
<dbReference type="Proteomes" id="UP000539146">
    <property type="component" value="Unassembled WGS sequence"/>
</dbReference>
<feature type="transmembrane region" description="Helical" evidence="1">
    <location>
        <begin position="299"/>
        <end position="322"/>
    </location>
</feature>
<feature type="transmembrane region" description="Helical" evidence="1">
    <location>
        <begin position="639"/>
        <end position="659"/>
    </location>
</feature>
<accession>A0A850DS02</accession>
<evidence type="ECO:0000313" key="3">
    <source>
        <dbReference type="Proteomes" id="UP000539146"/>
    </source>
</evidence>
<feature type="transmembrane region" description="Helical" evidence="1">
    <location>
        <begin position="173"/>
        <end position="196"/>
    </location>
</feature>
<dbReference type="AlphaFoldDB" id="A0A850DS02"/>
<feature type="transmembrane region" description="Helical" evidence="1">
    <location>
        <begin position="594"/>
        <end position="616"/>
    </location>
</feature>
<comment type="caution">
    <text evidence="2">The sequence shown here is derived from an EMBL/GenBank/DDBJ whole genome shotgun (WGS) entry which is preliminary data.</text>
</comment>
<feature type="transmembrane region" description="Helical" evidence="1">
    <location>
        <begin position="217"/>
        <end position="240"/>
    </location>
</feature>
<dbReference type="EMBL" id="JABMCG010000086">
    <property type="protein sequence ID" value="NUU27285.1"/>
    <property type="molecule type" value="Genomic_DNA"/>
</dbReference>
<gene>
    <name evidence="2" type="ORF">HP467_04050</name>
</gene>
<keyword evidence="1" id="KW-1133">Transmembrane helix</keyword>
<reference evidence="2 3" key="1">
    <citation type="submission" date="2020-05" db="EMBL/GenBank/DDBJ databases">
        <title>Genome Sequencing of Type Strains.</title>
        <authorList>
            <person name="Lemaire J.F."/>
            <person name="Inderbitzin P."/>
            <person name="Gregorio O.A."/>
            <person name="Collins S.B."/>
            <person name="Wespe N."/>
            <person name="Knight-Connoni V."/>
        </authorList>
    </citation>
    <scope>NUCLEOTIDE SEQUENCE [LARGE SCALE GENOMIC DNA]</scope>
    <source>
        <strain evidence="2 3">DSM 20512</strain>
    </source>
</reference>
<protein>
    <submittedName>
        <fullName evidence="2">Uncharacterized protein</fullName>
    </submittedName>
</protein>